<gene>
    <name evidence="1" type="ORF">RRG08_044041</name>
</gene>
<proteinExistence type="predicted"/>
<protein>
    <submittedName>
        <fullName evidence="1">Uncharacterized protein</fullName>
    </submittedName>
</protein>
<keyword evidence="2" id="KW-1185">Reference proteome</keyword>
<name>A0AAE0Y1F7_9GAST</name>
<accession>A0AAE0Y1F7</accession>
<dbReference type="AlphaFoldDB" id="A0AAE0Y1F7"/>
<evidence type="ECO:0000313" key="1">
    <source>
        <dbReference type="EMBL" id="KAK3729526.1"/>
    </source>
</evidence>
<sequence>MIVLAVRTSITGCCPTSEGLPLCASSGGRFGFHNGRSIVDLRRCDGPELTRLLHSILIFAASHLAGREASGLVSSVLLLSGSDKEWQSLYLNLLGERGVKRPETLGNSNFYSAGSHKPTSISYSETVIPRIVTSGVSKVGPCSLTAELKNNEGGYPPAVSVICPDCRWVSAAVSVICPDCRWVSAAVSVICPDCSFPSLDSRDQLTAAGHSLELSSADHSRRAESRVRMTAVCRAVPSASLPTRRQPILQRAHPTWRHLSVRPWVHDPVPRPLSRGAT</sequence>
<evidence type="ECO:0000313" key="2">
    <source>
        <dbReference type="Proteomes" id="UP001283361"/>
    </source>
</evidence>
<organism evidence="1 2">
    <name type="scientific">Elysia crispata</name>
    <name type="common">lettuce slug</name>
    <dbReference type="NCBI Taxonomy" id="231223"/>
    <lineage>
        <taxon>Eukaryota</taxon>
        <taxon>Metazoa</taxon>
        <taxon>Spiralia</taxon>
        <taxon>Lophotrochozoa</taxon>
        <taxon>Mollusca</taxon>
        <taxon>Gastropoda</taxon>
        <taxon>Heterobranchia</taxon>
        <taxon>Euthyneura</taxon>
        <taxon>Panpulmonata</taxon>
        <taxon>Sacoglossa</taxon>
        <taxon>Placobranchoidea</taxon>
        <taxon>Plakobranchidae</taxon>
        <taxon>Elysia</taxon>
    </lineage>
</organism>
<comment type="caution">
    <text evidence="1">The sequence shown here is derived from an EMBL/GenBank/DDBJ whole genome shotgun (WGS) entry which is preliminary data.</text>
</comment>
<dbReference type="EMBL" id="JAWDGP010007140">
    <property type="protein sequence ID" value="KAK3729526.1"/>
    <property type="molecule type" value="Genomic_DNA"/>
</dbReference>
<reference evidence="1" key="1">
    <citation type="journal article" date="2023" name="G3 (Bethesda)">
        <title>A reference genome for the long-term kleptoplast-retaining sea slug Elysia crispata morphotype clarki.</title>
        <authorList>
            <person name="Eastman K.E."/>
            <person name="Pendleton A.L."/>
            <person name="Shaikh M.A."/>
            <person name="Suttiyut T."/>
            <person name="Ogas R."/>
            <person name="Tomko P."/>
            <person name="Gavelis G."/>
            <person name="Widhalm J.R."/>
            <person name="Wisecaver J.H."/>
        </authorList>
    </citation>
    <scope>NUCLEOTIDE SEQUENCE</scope>
    <source>
        <strain evidence="1">ECLA1</strain>
    </source>
</reference>
<dbReference type="Proteomes" id="UP001283361">
    <property type="component" value="Unassembled WGS sequence"/>
</dbReference>